<dbReference type="STRING" id="321339.SAMN05444340_11826"/>
<sequence length="56" mass="5922">MTTSDPANRPTPQPVAAPGWRDIAHASAEGGCADGLSLEHLIDMQRARANPRGEAR</sequence>
<reference evidence="1 2" key="1">
    <citation type="submission" date="2016-10" db="EMBL/GenBank/DDBJ databases">
        <authorList>
            <person name="de Groot N.N."/>
        </authorList>
    </citation>
    <scope>NUCLEOTIDE SEQUENCE [LARGE SCALE GENOMIC DNA]</scope>
    <source>
        <strain evidence="1 2">DSM 26880</strain>
    </source>
</reference>
<dbReference type="RefSeq" id="WP_177177965.1">
    <property type="nucleotide sequence ID" value="NZ_FNPF01000018.1"/>
</dbReference>
<dbReference type="Proteomes" id="UP000199286">
    <property type="component" value="Unassembled WGS sequence"/>
</dbReference>
<organism evidence="1 2">
    <name type="scientific">Citreimonas salinaria</name>
    <dbReference type="NCBI Taxonomy" id="321339"/>
    <lineage>
        <taxon>Bacteria</taxon>
        <taxon>Pseudomonadati</taxon>
        <taxon>Pseudomonadota</taxon>
        <taxon>Alphaproteobacteria</taxon>
        <taxon>Rhodobacterales</taxon>
        <taxon>Roseobacteraceae</taxon>
        <taxon>Citreimonas</taxon>
    </lineage>
</organism>
<evidence type="ECO:0000313" key="1">
    <source>
        <dbReference type="EMBL" id="SDY78999.1"/>
    </source>
</evidence>
<proteinExistence type="predicted"/>
<protein>
    <submittedName>
        <fullName evidence="1">Uncharacterized protein</fullName>
    </submittedName>
</protein>
<accession>A0A1H3MSF6</accession>
<dbReference type="EMBL" id="FNPF01000018">
    <property type="protein sequence ID" value="SDY78999.1"/>
    <property type="molecule type" value="Genomic_DNA"/>
</dbReference>
<evidence type="ECO:0000313" key="2">
    <source>
        <dbReference type="Proteomes" id="UP000199286"/>
    </source>
</evidence>
<keyword evidence="2" id="KW-1185">Reference proteome</keyword>
<gene>
    <name evidence="1" type="ORF">SAMN05444340_11826</name>
</gene>
<name>A0A1H3MSF6_9RHOB</name>
<dbReference type="AlphaFoldDB" id="A0A1H3MSF6"/>